<organism evidence="2 3">
    <name type="scientific">Eumeta variegata</name>
    <name type="common">Bagworm moth</name>
    <name type="synonym">Eumeta japonica</name>
    <dbReference type="NCBI Taxonomy" id="151549"/>
    <lineage>
        <taxon>Eukaryota</taxon>
        <taxon>Metazoa</taxon>
        <taxon>Ecdysozoa</taxon>
        <taxon>Arthropoda</taxon>
        <taxon>Hexapoda</taxon>
        <taxon>Insecta</taxon>
        <taxon>Pterygota</taxon>
        <taxon>Neoptera</taxon>
        <taxon>Endopterygota</taxon>
        <taxon>Lepidoptera</taxon>
        <taxon>Glossata</taxon>
        <taxon>Ditrysia</taxon>
        <taxon>Tineoidea</taxon>
        <taxon>Psychidae</taxon>
        <taxon>Oiketicinae</taxon>
        <taxon>Eumeta</taxon>
    </lineage>
</organism>
<evidence type="ECO:0000313" key="2">
    <source>
        <dbReference type="EMBL" id="GBP49035.1"/>
    </source>
</evidence>
<feature type="region of interest" description="Disordered" evidence="1">
    <location>
        <begin position="111"/>
        <end position="140"/>
    </location>
</feature>
<comment type="caution">
    <text evidence="2">The sequence shown here is derived from an EMBL/GenBank/DDBJ whole genome shotgun (WGS) entry which is preliminary data.</text>
</comment>
<protein>
    <submittedName>
        <fullName evidence="2">Uncharacterized protein</fullName>
    </submittedName>
</protein>
<reference evidence="2 3" key="1">
    <citation type="journal article" date="2019" name="Commun. Biol.">
        <title>The bagworm genome reveals a unique fibroin gene that provides high tensile strength.</title>
        <authorList>
            <person name="Kono N."/>
            <person name="Nakamura H."/>
            <person name="Ohtoshi R."/>
            <person name="Tomita M."/>
            <person name="Numata K."/>
            <person name="Arakawa K."/>
        </authorList>
    </citation>
    <scope>NUCLEOTIDE SEQUENCE [LARGE SCALE GENOMIC DNA]</scope>
</reference>
<sequence length="140" mass="16276">MIFYNIFEGKRSSEWLQSKGSWPPMDTLNPRGVTNALPIKRSARGILFLPKRVVIRYLAFTRRQKMAMEEEWDDERGVDPRVPLSLDEKQQQKLPLYNPYRNIERKSCCAGEPSWRGERARPADTRDPNQAGVGRVKTNL</sequence>
<name>A0A4C1WFY6_EUMVA</name>
<dbReference type="Proteomes" id="UP000299102">
    <property type="component" value="Unassembled WGS sequence"/>
</dbReference>
<gene>
    <name evidence="2" type="ORF">EVAR_81595_1</name>
</gene>
<proteinExistence type="predicted"/>
<keyword evidence="3" id="KW-1185">Reference proteome</keyword>
<evidence type="ECO:0000313" key="3">
    <source>
        <dbReference type="Proteomes" id="UP000299102"/>
    </source>
</evidence>
<feature type="compositionally biased region" description="Basic and acidic residues" evidence="1">
    <location>
        <begin position="115"/>
        <end position="127"/>
    </location>
</feature>
<dbReference type="EMBL" id="BGZK01000536">
    <property type="protein sequence ID" value="GBP49035.1"/>
    <property type="molecule type" value="Genomic_DNA"/>
</dbReference>
<accession>A0A4C1WFY6</accession>
<evidence type="ECO:0000256" key="1">
    <source>
        <dbReference type="SAM" id="MobiDB-lite"/>
    </source>
</evidence>
<dbReference type="AlphaFoldDB" id="A0A4C1WFY6"/>